<dbReference type="PANTHER" id="PTHR31495:SF0">
    <property type="entry name" value="BINDING PROTEIN CALEOSIN, PUTATIVE (AFU_ORTHOLOGUE AFUA_5G13750)-RELATED"/>
    <property type="match status" value="1"/>
</dbReference>
<keyword evidence="5" id="KW-1185">Reference proteome</keyword>
<dbReference type="InterPro" id="IPR007736">
    <property type="entry name" value="Caleosin-related"/>
</dbReference>
<evidence type="ECO:0000256" key="3">
    <source>
        <dbReference type="SAM" id="Phobius"/>
    </source>
</evidence>
<proteinExistence type="inferred from homology"/>
<keyword evidence="3" id="KW-1133">Transmembrane helix</keyword>
<sequence length="283" mass="32326">MNALSGMLGVDLRGQVARAVDRDPLFDNSKVSLSPSGKVPYTPQNTYADPDGDRDSYRQNTKSLTHMQKHVVYFDGDCDGVIWPHDTYLGFYRLGYGFLLSLLAVFVIHSSFSYPTLPHTGRRLVDWLPDPFFRVWIANIQRCKHGSDTESYDRRGHFQPQKYEAILEDYSSKHSKDSLCFTDAMVMLSERRNLMDFFGIFAFMFEWVATYLLLWPKDVPRGTGSRPTDPKLTPVSLRLRLRMVSASGYMDKEDMLGVLDGSIFPVIAHRRRQGKKVGAFASE</sequence>
<accession>A0A5C3EWC8</accession>
<evidence type="ECO:0000256" key="1">
    <source>
        <dbReference type="ARBA" id="ARBA00006765"/>
    </source>
</evidence>
<reference evidence="4 5" key="1">
    <citation type="submission" date="2018-03" db="EMBL/GenBank/DDBJ databases">
        <authorList>
            <person name="Guldener U."/>
        </authorList>
    </citation>
    <scope>NUCLEOTIDE SEQUENCE [LARGE SCALE GENOMIC DNA]</scope>
    <source>
        <strain evidence="4 5">DAOM196992</strain>
    </source>
</reference>
<feature type="region of interest" description="Disordered" evidence="2">
    <location>
        <begin position="28"/>
        <end position="58"/>
    </location>
</feature>
<feature type="transmembrane region" description="Helical" evidence="3">
    <location>
        <begin position="94"/>
        <end position="114"/>
    </location>
</feature>
<keyword evidence="3" id="KW-0472">Membrane</keyword>
<keyword evidence="3" id="KW-0812">Transmembrane</keyword>
<dbReference type="GO" id="GO:0004497">
    <property type="term" value="F:monooxygenase activity"/>
    <property type="evidence" value="ECO:0007669"/>
    <property type="project" value="TreeGrafter"/>
</dbReference>
<feature type="transmembrane region" description="Helical" evidence="3">
    <location>
        <begin position="194"/>
        <end position="215"/>
    </location>
</feature>
<name>A0A5C3EWC8_9BASI</name>
<dbReference type="OrthoDB" id="640742at2759"/>
<organism evidence="4 5">
    <name type="scientific">Pseudozyma flocculosa</name>
    <dbReference type="NCBI Taxonomy" id="84751"/>
    <lineage>
        <taxon>Eukaryota</taxon>
        <taxon>Fungi</taxon>
        <taxon>Dikarya</taxon>
        <taxon>Basidiomycota</taxon>
        <taxon>Ustilaginomycotina</taxon>
        <taxon>Ustilaginomycetes</taxon>
        <taxon>Ustilaginales</taxon>
        <taxon>Ustilaginaceae</taxon>
        <taxon>Pseudozyma</taxon>
    </lineage>
</organism>
<protein>
    <submittedName>
        <fullName evidence="4">Related to calcium-binding protein caleosin</fullName>
    </submittedName>
</protein>
<dbReference type="Pfam" id="PF05042">
    <property type="entry name" value="Caleosin"/>
    <property type="match status" value="1"/>
</dbReference>
<dbReference type="AlphaFoldDB" id="A0A5C3EWC8"/>
<evidence type="ECO:0000256" key="2">
    <source>
        <dbReference type="SAM" id="MobiDB-lite"/>
    </source>
</evidence>
<comment type="similarity">
    <text evidence="1">Belongs to the caleosin family.</text>
</comment>
<dbReference type="Proteomes" id="UP000323386">
    <property type="component" value="Unassembled WGS sequence"/>
</dbReference>
<dbReference type="PANTHER" id="PTHR31495">
    <property type="entry name" value="PEROXYGENASE 3-RELATED"/>
    <property type="match status" value="1"/>
</dbReference>
<evidence type="ECO:0000313" key="5">
    <source>
        <dbReference type="Proteomes" id="UP000323386"/>
    </source>
</evidence>
<dbReference type="GO" id="GO:0005509">
    <property type="term" value="F:calcium ion binding"/>
    <property type="evidence" value="ECO:0007669"/>
    <property type="project" value="TreeGrafter"/>
</dbReference>
<evidence type="ECO:0000313" key="4">
    <source>
        <dbReference type="EMBL" id="SPO36564.1"/>
    </source>
</evidence>
<dbReference type="EMBL" id="OOIP01000004">
    <property type="protein sequence ID" value="SPO36564.1"/>
    <property type="molecule type" value="Genomic_DNA"/>
</dbReference>
<gene>
    <name evidence="4" type="ORF">PSFLO_02035</name>
</gene>